<organism evidence="2 3">
    <name type="scientific">Nonomuraea coxensis DSM 45129</name>
    <dbReference type="NCBI Taxonomy" id="1122611"/>
    <lineage>
        <taxon>Bacteria</taxon>
        <taxon>Bacillati</taxon>
        <taxon>Actinomycetota</taxon>
        <taxon>Actinomycetes</taxon>
        <taxon>Streptosporangiales</taxon>
        <taxon>Streptosporangiaceae</taxon>
        <taxon>Nonomuraea</taxon>
    </lineage>
</organism>
<proteinExistence type="predicted"/>
<evidence type="ECO:0000313" key="2">
    <source>
        <dbReference type="EMBL" id="QYC45151.1"/>
    </source>
</evidence>
<feature type="region of interest" description="Disordered" evidence="1">
    <location>
        <begin position="1"/>
        <end position="32"/>
    </location>
</feature>
<protein>
    <submittedName>
        <fullName evidence="2">Uncharacterized protein</fullName>
    </submittedName>
</protein>
<sequence>MAANPKSGTRGIIARDGAIEDSGTTFGGGDAGGHLTSEEILAEYLYQGHAAAYCYAATGLRPPDARAVTGPPDTWIRLPNQYG</sequence>
<gene>
    <name evidence="2" type="ORF">Nocox_38005</name>
</gene>
<evidence type="ECO:0000313" key="3">
    <source>
        <dbReference type="Proteomes" id="UP000824681"/>
    </source>
</evidence>
<dbReference type="Proteomes" id="UP000824681">
    <property type="component" value="Chromosome"/>
</dbReference>
<accession>A0ABX8UDY9</accession>
<evidence type="ECO:0000256" key="1">
    <source>
        <dbReference type="SAM" id="MobiDB-lite"/>
    </source>
</evidence>
<dbReference type="EMBL" id="CP068985">
    <property type="protein sequence ID" value="QYC45151.1"/>
    <property type="molecule type" value="Genomic_DNA"/>
</dbReference>
<reference evidence="2 3" key="1">
    <citation type="journal article" date="2021" name="ACS Chem. Biol.">
        <title>Genomic-Led Discovery of a Novel Glycopeptide Antibiotic by Nonomuraea coxensis DSM 45129.</title>
        <authorList>
            <person name="Yushchuk O."/>
            <person name="Vior N.M."/>
            <person name="Andreo-Vidal A."/>
            <person name="Berini F."/>
            <person name="Ruckert C."/>
            <person name="Busche T."/>
            <person name="Binda E."/>
            <person name="Kalinowski J."/>
            <person name="Truman A.W."/>
            <person name="Marinelli F."/>
        </authorList>
    </citation>
    <scope>NUCLEOTIDE SEQUENCE [LARGE SCALE GENOMIC DNA]</scope>
    <source>
        <strain evidence="2 3">DSM 45129</strain>
    </source>
</reference>
<keyword evidence="3" id="KW-1185">Reference proteome</keyword>
<name>A0ABX8UDY9_9ACTN</name>